<feature type="region of interest" description="Disordered" evidence="2">
    <location>
        <begin position="46"/>
        <end position="171"/>
    </location>
</feature>
<feature type="compositionally biased region" description="Low complexity" evidence="2">
    <location>
        <begin position="112"/>
        <end position="122"/>
    </location>
</feature>
<keyword evidence="1" id="KW-0479">Metal-binding</keyword>
<keyword evidence="4" id="KW-1185">Reference proteome</keyword>
<dbReference type="RefSeq" id="XP_028041600.1">
    <property type="nucleotide sequence ID" value="XM_028185799.1"/>
</dbReference>
<dbReference type="InterPro" id="IPR001878">
    <property type="entry name" value="Znf_CCHC"/>
</dbReference>
<dbReference type="KEGG" id="bman:114251513"/>
<feature type="compositionally biased region" description="Basic residues" evidence="2">
    <location>
        <begin position="745"/>
        <end position="758"/>
    </location>
</feature>
<feature type="compositionally biased region" description="Pro residues" evidence="2">
    <location>
        <begin position="424"/>
        <end position="433"/>
    </location>
</feature>
<dbReference type="AlphaFoldDB" id="A0A6J2KHT8"/>
<accession>A0A6J2KHT8</accession>
<evidence type="ECO:0000256" key="1">
    <source>
        <dbReference type="PROSITE-ProRule" id="PRU00047"/>
    </source>
</evidence>
<dbReference type="GO" id="GO:0003676">
    <property type="term" value="F:nucleic acid binding"/>
    <property type="evidence" value="ECO:0007669"/>
    <property type="project" value="InterPro"/>
</dbReference>
<dbReference type="OrthoDB" id="7405130at2759"/>
<keyword evidence="1" id="KW-0862">Zinc</keyword>
<organism evidence="4 5">
    <name type="scientific">Bombyx mandarina</name>
    <name type="common">Wild silk moth</name>
    <name type="synonym">Wild silkworm</name>
    <dbReference type="NCBI Taxonomy" id="7092"/>
    <lineage>
        <taxon>Eukaryota</taxon>
        <taxon>Metazoa</taxon>
        <taxon>Ecdysozoa</taxon>
        <taxon>Arthropoda</taxon>
        <taxon>Hexapoda</taxon>
        <taxon>Insecta</taxon>
        <taxon>Pterygota</taxon>
        <taxon>Neoptera</taxon>
        <taxon>Endopterygota</taxon>
        <taxon>Lepidoptera</taxon>
        <taxon>Glossata</taxon>
        <taxon>Ditrysia</taxon>
        <taxon>Bombycoidea</taxon>
        <taxon>Bombycidae</taxon>
        <taxon>Bombycinae</taxon>
        <taxon>Bombyx</taxon>
    </lineage>
</organism>
<dbReference type="InterPro" id="IPR036875">
    <property type="entry name" value="Znf_CCHC_sf"/>
</dbReference>
<name>A0A6J2KHT8_BOMMA</name>
<dbReference type="SUPFAM" id="SSF57756">
    <property type="entry name" value="Retrovirus zinc finger-like domains"/>
    <property type="match status" value="1"/>
</dbReference>
<feature type="compositionally biased region" description="Basic residues" evidence="2">
    <location>
        <begin position="79"/>
        <end position="88"/>
    </location>
</feature>
<reference evidence="5" key="1">
    <citation type="submission" date="2025-08" db="UniProtKB">
        <authorList>
            <consortium name="RefSeq"/>
        </authorList>
    </citation>
    <scope>IDENTIFICATION</scope>
    <source>
        <tissue evidence="5">Silk gland</tissue>
    </source>
</reference>
<feature type="region of interest" description="Disordered" evidence="2">
    <location>
        <begin position="375"/>
        <end position="491"/>
    </location>
</feature>
<dbReference type="GeneID" id="114251513"/>
<dbReference type="SMART" id="SM00343">
    <property type="entry name" value="ZnF_C2HC"/>
    <property type="match status" value="2"/>
</dbReference>
<feature type="region of interest" description="Disordered" evidence="2">
    <location>
        <begin position="729"/>
        <end position="792"/>
    </location>
</feature>
<evidence type="ECO:0000256" key="2">
    <source>
        <dbReference type="SAM" id="MobiDB-lite"/>
    </source>
</evidence>
<dbReference type="Gene3D" id="4.10.60.10">
    <property type="entry name" value="Zinc finger, CCHC-type"/>
    <property type="match status" value="1"/>
</dbReference>
<dbReference type="PROSITE" id="PS50158">
    <property type="entry name" value="ZF_CCHC"/>
    <property type="match status" value="1"/>
</dbReference>
<gene>
    <name evidence="5" type="primary">LOC114251513</name>
</gene>
<dbReference type="GO" id="GO:0008270">
    <property type="term" value="F:zinc ion binding"/>
    <property type="evidence" value="ECO:0007669"/>
    <property type="project" value="UniProtKB-KW"/>
</dbReference>
<protein>
    <submittedName>
        <fullName evidence="5">Nascent polypeptide-associated complex subunit alpha, muscle-specific form-like</fullName>
    </submittedName>
</protein>
<feature type="region of interest" description="Disordered" evidence="2">
    <location>
        <begin position="236"/>
        <end position="331"/>
    </location>
</feature>
<feature type="compositionally biased region" description="Low complexity" evidence="2">
    <location>
        <begin position="135"/>
        <end position="155"/>
    </location>
</feature>
<evidence type="ECO:0000313" key="5">
    <source>
        <dbReference type="RefSeq" id="XP_028041600.1"/>
    </source>
</evidence>
<feature type="compositionally biased region" description="Low complexity" evidence="2">
    <location>
        <begin position="265"/>
        <end position="280"/>
    </location>
</feature>
<keyword evidence="1" id="KW-0863">Zinc-finger</keyword>
<evidence type="ECO:0000313" key="4">
    <source>
        <dbReference type="Proteomes" id="UP000504629"/>
    </source>
</evidence>
<dbReference type="Proteomes" id="UP000504629">
    <property type="component" value="Unplaced"/>
</dbReference>
<feature type="compositionally biased region" description="Low complexity" evidence="2">
    <location>
        <begin position="458"/>
        <end position="473"/>
    </location>
</feature>
<sequence>MANLQKTLPQEGTTLGGESLRASTSVGACCPTYSGGGKACHDEGGCATGSGKPVEPRCASAGSTRSALVSDCEAAGPKGKVRRKRKSRGVSSREGKGGLTSSSDTDAPPEKVVVVSDSASAAEEMPPPKGRPARGKGAPSPAPSSASMSVASLDGRTTEEEEGGLRDPALVIGRAMKTVKSYAATSAKTKAAGRRLREVVSRVSKVLPSVASANDQVVQLMAENLRLRAQLQAQQRPDGKVAATKRVAATRSSPALPRAAGSRTPPASVPAVSPLVSGVPRGPCPSAAAGDPWPVLPPSRAVQRRSRLPSPRSREATAVERQQGSAGPRIVGLPEPNCYSLDEIIDRTVQAVMERLGGGLAALEAKRIVASDAERPASTHAAVSGAAVTRSTPVQAPATRAGPGRDRAKRGGGANAKCTSQAPQPRPLPPPPSNMDEGWNVVARRGAKRAVPTAPQVGGAPATAASQAAPQQGRAPVAAKKKKTKKKSTRAPRSAAVVLTLLPAAEAKGVSYGDVVSRACAAIDLDEIGAGEGLRCRLTANGAKLLECPGADSSGIAERLAAKLRTVLPEEEVRVHRPVKMAELRVTGLDDCTTKDEVAAAIAARGNCALENITVGELRLGYTGAGSVWVRCPVEAATSLAAPPPGRPSGEPGRLRVGWIAARVRLLEPRAWRCLRCFSTGHCLAKCASAVDRSGLCFRCGQPGHKAAVCSAAPHCLLCAAAGRKADHRAGGKACPPASKNAERNRRRQAKRRQKKRLAGGAPAGTLSPAEAFAPDSGGNGVGEGAMDVVQS</sequence>
<feature type="domain" description="CCHC-type" evidence="3">
    <location>
        <begin position="697"/>
        <end position="710"/>
    </location>
</feature>
<evidence type="ECO:0000259" key="3">
    <source>
        <dbReference type="PROSITE" id="PS50158"/>
    </source>
</evidence>
<feature type="compositionally biased region" description="Basic residues" evidence="2">
    <location>
        <begin position="479"/>
        <end position="490"/>
    </location>
</feature>
<proteinExistence type="predicted"/>